<dbReference type="OrthoDB" id="627216at2"/>
<dbReference type="AlphaFoldDB" id="A0A495ITX9"/>
<gene>
    <name evidence="2" type="ORF">BDD43_0121</name>
</gene>
<evidence type="ECO:0000313" key="3">
    <source>
        <dbReference type="Proteomes" id="UP000268007"/>
    </source>
</evidence>
<evidence type="ECO:0000259" key="1">
    <source>
        <dbReference type="Pfam" id="PF17989"/>
    </source>
</evidence>
<dbReference type="RefSeq" id="WP_121195668.1">
    <property type="nucleotide sequence ID" value="NZ_RBKU01000001.1"/>
</dbReference>
<protein>
    <recommendedName>
        <fullName evidence="1">Actin-like protein N-terminal domain-containing protein</fullName>
    </recommendedName>
</protein>
<dbReference type="Pfam" id="PF17989">
    <property type="entry name" value="ALP_N"/>
    <property type="match status" value="1"/>
</dbReference>
<dbReference type="EMBL" id="RBKU01000001">
    <property type="protein sequence ID" value="RKR80032.1"/>
    <property type="molecule type" value="Genomic_DNA"/>
</dbReference>
<evidence type="ECO:0000313" key="2">
    <source>
        <dbReference type="EMBL" id="RKR80032.1"/>
    </source>
</evidence>
<keyword evidence="3" id="KW-1185">Reference proteome</keyword>
<dbReference type="Gene3D" id="3.30.420.40">
    <property type="match status" value="2"/>
</dbReference>
<comment type="caution">
    <text evidence="2">The sequence shown here is derived from an EMBL/GenBank/DDBJ whole genome shotgun (WGS) entry which is preliminary data.</text>
</comment>
<name>A0A495ITX9_9SPHI</name>
<dbReference type="InterPro" id="IPR040607">
    <property type="entry name" value="ALP_N"/>
</dbReference>
<proteinExistence type="predicted"/>
<dbReference type="Proteomes" id="UP000268007">
    <property type="component" value="Unassembled WGS sequence"/>
</dbReference>
<organism evidence="2 3">
    <name type="scientific">Mucilaginibacter gracilis</name>
    <dbReference type="NCBI Taxonomy" id="423350"/>
    <lineage>
        <taxon>Bacteria</taxon>
        <taxon>Pseudomonadati</taxon>
        <taxon>Bacteroidota</taxon>
        <taxon>Sphingobacteriia</taxon>
        <taxon>Sphingobacteriales</taxon>
        <taxon>Sphingobacteriaceae</taxon>
        <taxon>Mucilaginibacter</taxon>
    </lineage>
</organism>
<sequence>MIPYSINIPSVIERYNVPLLNVSGEVQNNIQLFDDGDGYLIGNLALQQGYSPYRNINSSPSDIDYQLLAKAGLLLATEGKSAEVVLTTGFPYTTFELFKQQAVNFYTPRDIFIEYNSDTFTTNEHKRMQVTVRHIEVVPEIIGCIDAIRKGPVAETDDFFVVSLGYGTCETGLSLNGGLVGRTCMSISGLRYAVNNLQSELSRSNNLGMKNEHVINQNFQGGSIVVDRRKKDLTDIRRNQLYSYYKEVISPTLKKTFTDNDFDKAGKLYLVGGGALYTDLADCFRNEFEGILDVIVPPEPSYMASVGYCLKSYQRCGNVNEAVGLDIGNAYTVISKLSAVQNSQV</sequence>
<reference evidence="2 3" key="1">
    <citation type="submission" date="2018-10" db="EMBL/GenBank/DDBJ databases">
        <title>Genomic Encyclopedia of Archaeal and Bacterial Type Strains, Phase II (KMG-II): from individual species to whole genera.</title>
        <authorList>
            <person name="Goeker M."/>
        </authorList>
    </citation>
    <scope>NUCLEOTIDE SEQUENCE [LARGE SCALE GENOMIC DNA]</scope>
    <source>
        <strain evidence="2 3">DSM 18602</strain>
    </source>
</reference>
<dbReference type="InterPro" id="IPR043129">
    <property type="entry name" value="ATPase_NBD"/>
</dbReference>
<accession>A0A495ITX9</accession>
<dbReference type="SUPFAM" id="SSF53067">
    <property type="entry name" value="Actin-like ATPase domain"/>
    <property type="match status" value="2"/>
</dbReference>
<feature type="domain" description="Actin-like protein N-terminal" evidence="1">
    <location>
        <begin position="6"/>
        <end position="143"/>
    </location>
</feature>